<feature type="non-terminal residue" evidence="1">
    <location>
        <position position="207"/>
    </location>
</feature>
<dbReference type="Proteomes" id="UP001589559">
    <property type="component" value="Unassembled WGS sequence"/>
</dbReference>
<proteinExistence type="predicted"/>
<comment type="caution">
    <text evidence="1">The sequence shown here is derived from an EMBL/GenBank/DDBJ whole genome shotgun (WGS) entry which is preliminary data.</text>
</comment>
<reference evidence="1" key="1">
    <citation type="submission" date="2024-09" db="EMBL/GenBank/DDBJ databases">
        <authorList>
            <person name="Sun Q."/>
            <person name="Mori K."/>
        </authorList>
    </citation>
    <scope>NUCLEOTIDE SEQUENCE</scope>
    <source>
        <strain evidence="1">JCM 19018</strain>
    </source>
</reference>
<sequence length="207" mass="23216">MSEQSGSSQGRQKRTELPIERGFPIERVNEIAAKEGRAKMYYRPIYTMHKWWARRLGCVFRAISLYTLLDDPEKVSVFEPGHEGSTLASYDDDADGESDLDVASLLERVDMTDPESLWELYPKDVRVEDKKVLDPFMGGGTSLVEASRFGAELTGNDLNPVAWFVTKKELEGGDTSVDELQEAFTQVKQGAADRVKQVYKTPCPNGD</sequence>
<accession>A0ACC6VNV6</accession>
<evidence type="ECO:0000313" key="1">
    <source>
        <dbReference type="EMBL" id="MFB9812747.1"/>
    </source>
</evidence>
<protein>
    <submittedName>
        <fullName evidence="1">DUF1156 domain-containing protein</fullName>
    </submittedName>
</protein>
<keyword evidence="2" id="KW-1185">Reference proteome</keyword>
<evidence type="ECO:0000313" key="2">
    <source>
        <dbReference type="Proteomes" id="UP001589559"/>
    </source>
</evidence>
<organism evidence="1 2">
    <name type="scientific">Haloarcula sebkhae</name>
    <dbReference type="NCBI Taxonomy" id="932660"/>
    <lineage>
        <taxon>Archaea</taxon>
        <taxon>Methanobacteriati</taxon>
        <taxon>Methanobacteriota</taxon>
        <taxon>Stenosarchaea group</taxon>
        <taxon>Halobacteria</taxon>
        <taxon>Halobacteriales</taxon>
        <taxon>Haloarculaceae</taxon>
        <taxon>Haloarcula</taxon>
    </lineage>
</organism>
<gene>
    <name evidence="1" type="ORF">ACFFN7_15455</name>
</gene>
<name>A0ACC6VNV6_9EURY</name>
<dbReference type="EMBL" id="JBHMAK010000012">
    <property type="protein sequence ID" value="MFB9812747.1"/>
    <property type="molecule type" value="Genomic_DNA"/>
</dbReference>